<feature type="transmembrane region" description="Helical" evidence="2">
    <location>
        <begin position="15"/>
        <end position="35"/>
    </location>
</feature>
<keyword evidence="2" id="KW-0472">Membrane</keyword>
<dbReference type="Proteomes" id="UP001430953">
    <property type="component" value="Unassembled WGS sequence"/>
</dbReference>
<dbReference type="EMBL" id="JADYXP020000003">
    <property type="protein sequence ID" value="KAL0128055.1"/>
    <property type="molecule type" value="Genomic_DNA"/>
</dbReference>
<reference evidence="3 4" key="1">
    <citation type="submission" date="2023-03" db="EMBL/GenBank/DDBJ databases">
        <title>High recombination rates correlate with genetic variation in Cardiocondyla obscurior ants.</title>
        <authorList>
            <person name="Errbii M."/>
        </authorList>
    </citation>
    <scope>NUCLEOTIDE SEQUENCE [LARGE SCALE GENOMIC DNA]</scope>
    <source>
        <strain evidence="3">Alpha-2009</strain>
        <tissue evidence="3">Whole body</tissue>
    </source>
</reference>
<keyword evidence="4" id="KW-1185">Reference proteome</keyword>
<gene>
    <name evidence="3" type="ORF">PUN28_003351</name>
</gene>
<keyword evidence="2" id="KW-0812">Transmembrane</keyword>
<feature type="compositionally biased region" description="Basic and acidic residues" evidence="1">
    <location>
        <begin position="40"/>
        <end position="49"/>
    </location>
</feature>
<sequence>MRALFSNSFAAYNTILIKSIFFIYINIIVSKVLYIERRRERKKEREKGRERKRKREKRPPVRATVTVEVKREISAGLRRLNRQFAGLPPTRGAIHIDHDQRRQLYPVEKLIAATR</sequence>
<accession>A0AAW2GMU5</accession>
<keyword evidence="2" id="KW-1133">Transmembrane helix</keyword>
<evidence type="ECO:0000256" key="2">
    <source>
        <dbReference type="SAM" id="Phobius"/>
    </source>
</evidence>
<comment type="caution">
    <text evidence="3">The sequence shown here is derived from an EMBL/GenBank/DDBJ whole genome shotgun (WGS) entry which is preliminary data.</text>
</comment>
<name>A0AAW2GMU5_9HYME</name>
<evidence type="ECO:0000313" key="4">
    <source>
        <dbReference type="Proteomes" id="UP001430953"/>
    </source>
</evidence>
<protein>
    <submittedName>
        <fullName evidence="3">Uncharacterized protein</fullName>
    </submittedName>
</protein>
<organism evidence="3 4">
    <name type="scientific">Cardiocondyla obscurior</name>
    <dbReference type="NCBI Taxonomy" id="286306"/>
    <lineage>
        <taxon>Eukaryota</taxon>
        <taxon>Metazoa</taxon>
        <taxon>Ecdysozoa</taxon>
        <taxon>Arthropoda</taxon>
        <taxon>Hexapoda</taxon>
        <taxon>Insecta</taxon>
        <taxon>Pterygota</taxon>
        <taxon>Neoptera</taxon>
        <taxon>Endopterygota</taxon>
        <taxon>Hymenoptera</taxon>
        <taxon>Apocrita</taxon>
        <taxon>Aculeata</taxon>
        <taxon>Formicoidea</taxon>
        <taxon>Formicidae</taxon>
        <taxon>Myrmicinae</taxon>
        <taxon>Cardiocondyla</taxon>
    </lineage>
</organism>
<proteinExistence type="predicted"/>
<evidence type="ECO:0000313" key="3">
    <source>
        <dbReference type="EMBL" id="KAL0128055.1"/>
    </source>
</evidence>
<dbReference type="AlphaFoldDB" id="A0AAW2GMU5"/>
<feature type="region of interest" description="Disordered" evidence="1">
    <location>
        <begin position="40"/>
        <end position="62"/>
    </location>
</feature>
<evidence type="ECO:0000256" key="1">
    <source>
        <dbReference type="SAM" id="MobiDB-lite"/>
    </source>
</evidence>